<evidence type="ECO:0000313" key="2">
    <source>
        <dbReference type="Proteomes" id="UP000654075"/>
    </source>
</evidence>
<reference evidence="1" key="1">
    <citation type="submission" date="2021-02" db="EMBL/GenBank/DDBJ databases">
        <authorList>
            <person name="Dougan E. K."/>
            <person name="Rhodes N."/>
            <person name="Thang M."/>
            <person name="Chan C."/>
        </authorList>
    </citation>
    <scope>NUCLEOTIDE SEQUENCE</scope>
</reference>
<feature type="non-terminal residue" evidence="1">
    <location>
        <position position="108"/>
    </location>
</feature>
<comment type="caution">
    <text evidence="1">The sequence shown here is derived from an EMBL/GenBank/DDBJ whole genome shotgun (WGS) entry which is preliminary data.</text>
</comment>
<accession>A0A813GW89</accession>
<organism evidence="1 2">
    <name type="scientific">Polarella glacialis</name>
    <name type="common">Dinoflagellate</name>
    <dbReference type="NCBI Taxonomy" id="89957"/>
    <lineage>
        <taxon>Eukaryota</taxon>
        <taxon>Sar</taxon>
        <taxon>Alveolata</taxon>
        <taxon>Dinophyceae</taxon>
        <taxon>Suessiales</taxon>
        <taxon>Suessiaceae</taxon>
        <taxon>Polarella</taxon>
    </lineage>
</organism>
<evidence type="ECO:0000313" key="1">
    <source>
        <dbReference type="EMBL" id="CAE8628800.1"/>
    </source>
</evidence>
<dbReference type="AlphaFoldDB" id="A0A813GW89"/>
<proteinExistence type="predicted"/>
<keyword evidence="2" id="KW-1185">Reference proteome</keyword>
<gene>
    <name evidence="1" type="ORF">PGLA1383_LOCUS45401</name>
</gene>
<sequence>ATPHWSLISGSRRGPIRLKDLGFCTNAMVSSNQQRAFMVVVVVAVSSDNDINTPTCMKAQLLDWSWPNDFAEVTGELEVVAAVGGVYHPGACPGRCRRPLCAARHRPP</sequence>
<name>A0A813GW89_POLGL</name>
<dbReference type="Proteomes" id="UP000654075">
    <property type="component" value="Unassembled WGS sequence"/>
</dbReference>
<protein>
    <submittedName>
        <fullName evidence="1">Uncharacterized protein</fullName>
    </submittedName>
</protein>
<dbReference type="EMBL" id="CAJNNV010029497">
    <property type="protein sequence ID" value="CAE8628800.1"/>
    <property type="molecule type" value="Genomic_DNA"/>
</dbReference>